<protein>
    <recommendedName>
        <fullName evidence="3">Fimbrial assembly protein</fullName>
    </recommendedName>
</protein>
<dbReference type="Proteomes" id="UP001501788">
    <property type="component" value="Unassembled WGS sequence"/>
</dbReference>
<evidence type="ECO:0008006" key="3">
    <source>
        <dbReference type="Google" id="ProtNLM"/>
    </source>
</evidence>
<dbReference type="RefSeq" id="WP_345060503.1">
    <property type="nucleotide sequence ID" value="NZ_BAABEX010000003.1"/>
</dbReference>
<dbReference type="EMBL" id="BAABEX010000003">
    <property type="protein sequence ID" value="GAA4418194.1"/>
    <property type="molecule type" value="Genomic_DNA"/>
</dbReference>
<evidence type="ECO:0000313" key="1">
    <source>
        <dbReference type="EMBL" id="GAA4418194.1"/>
    </source>
</evidence>
<gene>
    <name evidence="1" type="ORF">GCM10023090_02840</name>
</gene>
<accession>A0ABP8KWN0</accession>
<evidence type="ECO:0000313" key="2">
    <source>
        <dbReference type="Proteomes" id="UP001501788"/>
    </source>
</evidence>
<organism evidence="1 2">
    <name type="scientific">Acidovorax lacteus</name>
    <dbReference type="NCBI Taxonomy" id="1924988"/>
    <lineage>
        <taxon>Bacteria</taxon>
        <taxon>Pseudomonadati</taxon>
        <taxon>Pseudomonadota</taxon>
        <taxon>Betaproteobacteria</taxon>
        <taxon>Burkholderiales</taxon>
        <taxon>Comamonadaceae</taxon>
        <taxon>Acidovorax</taxon>
    </lineage>
</organism>
<comment type="caution">
    <text evidence="1">The sequence shown here is derived from an EMBL/GenBank/DDBJ whole genome shotgun (WGS) entry which is preliminary data.</text>
</comment>
<sequence>MNGARFVQLAALAGATALLAASAWLMHGQWQTWRAEQVRAAQAQQRWQSAQALLPELKRREDMARQVQALSAQVADQGFDRNRWGERRVRRALSQGSRVDVARVIDALAPKGAASVLVADSFELSTVTAGAGLFHTPQPGDEGLSLGIAATQYFQLNSVQP</sequence>
<keyword evidence="2" id="KW-1185">Reference proteome</keyword>
<proteinExistence type="predicted"/>
<reference evidence="2" key="1">
    <citation type="journal article" date="2019" name="Int. J. Syst. Evol. Microbiol.">
        <title>The Global Catalogue of Microorganisms (GCM) 10K type strain sequencing project: providing services to taxonomists for standard genome sequencing and annotation.</title>
        <authorList>
            <consortium name="The Broad Institute Genomics Platform"/>
            <consortium name="The Broad Institute Genome Sequencing Center for Infectious Disease"/>
            <person name="Wu L."/>
            <person name="Ma J."/>
        </authorList>
    </citation>
    <scope>NUCLEOTIDE SEQUENCE [LARGE SCALE GENOMIC DNA]</scope>
    <source>
        <strain evidence="2">JCM 31890</strain>
    </source>
</reference>
<name>A0ABP8KWN0_9BURK</name>